<evidence type="ECO:0000313" key="14">
    <source>
        <dbReference type="EMBL" id="GFN83160.1"/>
    </source>
</evidence>
<organism evidence="14 15">
    <name type="scientific">Plakobranchus ocellatus</name>
    <dbReference type="NCBI Taxonomy" id="259542"/>
    <lineage>
        <taxon>Eukaryota</taxon>
        <taxon>Metazoa</taxon>
        <taxon>Spiralia</taxon>
        <taxon>Lophotrochozoa</taxon>
        <taxon>Mollusca</taxon>
        <taxon>Gastropoda</taxon>
        <taxon>Heterobranchia</taxon>
        <taxon>Euthyneura</taxon>
        <taxon>Panpulmonata</taxon>
        <taxon>Sacoglossa</taxon>
        <taxon>Placobranchoidea</taxon>
        <taxon>Plakobranchidae</taxon>
        <taxon>Plakobranchus</taxon>
    </lineage>
</organism>
<evidence type="ECO:0000256" key="8">
    <source>
        <dbReference type="ARBA" id="ARBA00023053"/>
    </source>
</evidence>
<keyword evidence="3" id="KW-0813">Transport</keyword>
<comment type="subcellular location">
    <subcellularLocation>
        <location evidence="1">Membrane</location>
        <topology evidence="1">Multi-pass membrane protein</topology>
    </subcellularLocation>
</comment>
<reference evidence="14 15" key="1">
    <citation type="journal article" date="2021" name="Elife">
        <title>Chloroplast acquisition without the gene transfer in kleptoplastic sea slugs, Plakobranchus ocellatus.</title>
        <authorList>
            <person name="Maeda T."/>
            <person name="Takahashi S."/>
            <person name="Yoshida T."/>
            <person name="Shimamura S."/>
            <person name="Takaki Y."/>
            <person name="Nagai Y."/>
            <person name="Toyoda A."/>
            <person name="Suzuki Y."/>
            <person name="Arimoto A."/>
            <person name="Ishii H."/>
            <person name="Satoh N."/>
            <person name="Nishiyama T."/>
            <person name="Hasebe M."/>
            <person name="Maruyama T."/>
            <person name="Minagawa J."/>
            <person name="Obokata J."/>
            <person name="Shigenobu S."/>
        </authorList>
    </citation>
    <scope>NUCLEOTIDE SEQUENCE [LARGE SCALE GENOMIC DNA]</scope>
</reference>
<dbReference type="Gene3D" id="1.20.1730.10">
    <property type="entry name" value="Sodium/glucose cotransporter"/>
    <property type="match status" value="1"/>
</dbReference>
<feature type="transmembrane region" description="Helical" evidence="13">
    <location>
        <begin position="6"/>
        <end position="23"/>
    </location>
</feature>
<evidence type="ECO:0000256" key="12">
    <source>
        <dbReference type="ARBA" id="ARBA00023201"/>
    </source>
</evidence>
<accession>A0AAV3YIU3</accession>
<dbReference type="PANTHER" id="PTHR45897:SF4">
    <property type="entry name" value="HIGH-AFFINITY CHOLINE TRANSPORTER 1"/>
    <property type="match status" value="1"/>
</dbReference>
<name>A0AAV3YIU3_9GAST</name>
<dbReference type="GO" id="GO:0005886">
    <property type="term" value="C:plasma membrane"/>
    <property type="evidence" value="ECO:0007669"/>
    <property type="project" value="TreeGrafter"/>
</dbReference>
<dbReference type="InterPro" id="IPR001734">
    <property type="entry name" value="Na/solute_symporter"/>
</dbReference>
<comment type="similarity">
    <text evidence="2">Belongs to the sodium:solute symporter (SSF) (TC 2.A.21) family.</text>
</comment>
<evidence type="ECO:0000256" key="7">
    <source>
        <dbReference type="ARBA" id="ARBA00022989"/>
    </source>
</evidence>
<keyword evidence="5" id="KW-0769">Symport</keyword>
<dbReference type="GO" id="GO:0008292">
    <property type="term" value="P:acetylcholine biosynthetic process"/>
    <property type="evidence" value="ECO:0007669"/>
    <property type="project" value="TreeGrafter"/>
</dbReference>
<keyword evidence="6" id="KW-0530">Neurotransmitter biosynthesis</keyword>
<dbReference type="GO" id="GO:0005307">
    <property type="term" value="F:choline:sodium symporter activity"/>
    <property type="evidence" value="ECO:0007669"/>
    <property type="project" value="TreeGrafter"/>
</dbReference>
<evidence type="ECO:0000256" key="5">
    <source>
        <dbReference type="ARBA" id="ARBA00022847"/>
    </source>
</evidence>
<gene>
    <name evidence="14" type="ORF">PoB_000966600</name>
</gene>
<dbReference type="PANTHER" id="PTHR45897">
    <property type="entry name" value="HIGH-AFFINITY CHOLINE TRANSPORTER 1"/>
    <property type="match status" value="1"/>
</dbReference>
<evidence type="ECO:0000256" key="4">
    <source>
        <dbReference type="ARBA" id="ARBA00022692"/>
    </source>
</evidence>
<evidence type="ECO:0000256" key="2">
    <source>
        <dbReference type="ARBA" id="ARBA00006434"/>
    </source>
</evidence>
<keyword evidence="9" id="KW-0406">Ion transport</keyword>
<dbReference type="AlphaFoldDB" id="A0AAV3YIU3"/>
<sequence length="91" mass="9196">MNIPGLIAVIVSYLAILIIGIIYGKKTSKGKSKEAVLVADRSLGIFVSIFTITATAVGGGYINGSAESAAVGGVLQTQAPIGYTLALVIGE</sequence>
<dbReference type="InterPro" id="IPR038377">
    <property type="entry name" value="Na/Glc_symporter_sf"/>
</dbReference>
<dbReference type="EMBL" id="BLXT01001108">
    <property type="protein sequence ID" value="GFN83160.1"/>
    <property type="molecule type" value="Genomic_DNA"/>
</dbReference>
<keyword evidence="15" id="KW-1185">Reference proteome</keyword>
<keyword evidence="4 13" id="KW-0812">Transmembrane</keyword>
<feature type="transmembrane region" description="Helical" evidence="13">
    <location>
        <begin position="43"/>
        <end position="62"/>
    </location>
</feature>
<evidence type="ECO:0000256" key="9">
    <source>
        <dbReference type="ARBA" id="ARBA00023065"/>
    </source>
</evidence>
<evidence type="ECO:0000256" key="1">
    <source>
        <dbReference type="ARBA" id="ARBA00004141"/>
    </source>
</evidence>
<dbReference type="PROSITE" id="PS50283">
    <property type="entry name" value="NA_SOLUT_SYMP_3"/>
    <property type="match status" value="1"/>
</dbReference>
<evidence type="ECO:0000313" key="15">
    <source>
        <dbReference type="Proteomes" id="UP000735302"/>
    </source>
</evidence>
<keyword evidence="7 13" id="KW-1133">Transmembrane helix</keyword>
<evidence type="ECO:0000256" key="3">
    <source>
        <dbReference type="ARBA" id="ARBA00022448"/>
    </source>
</evidence>
<dbReference type="InterPro" id="IPR052244">
    <property type="entry name" value="Choline_transporter"/>
</dbReference>
<proteinExistence type="inferred from homology"/>
<keyword evidence="12" id="KW-0739">Sodium transport</keyword>
<keyword evidence="8" id="KW-0915">Sodium</keyword>
<evidence type="ECO:0000256" key="11">
    <source>
        <dbReference type="ARBA" id="ARBA00023180"/>
    </source>
</evidence>
<dbReference type="Proteomes" id="UP000735302">
    <property type="component" value="Unassembled WGS sequence"/>
</dbReference>
<evidence type="ECO:0000256" key="13">
    <source>
        <dbReference type="SAM" id="Phobius"/>
    </source>
</evidence>
<protein>
    <submittedName>
        <fullName evidence="14">High-affinity choline transporter 1</fullName>
    </submittedName>
</protein>
<keyword evidence="10 13" id="KW-0472">Membrane</keyword>
<evidence type="ECO:0000256" key="6">
    <source>
        <dbReference type="ARBA" id="ARBA00022979"/>
    </source>
</evidence>
<evidence type="ECO:0000256" key="10">
    <source>
        <dbReference type="ARBA" id="ARBA00023136"/>
    </source>
</evidence>
<comment type="caution">
    <text evidence="14">The sequence shown here is derived from an EMBL/GenBank/DDBJ whole genome shotgun (WGS) entry which is preliminary data.</text>
</comment>
<keyword evidence="11" id="KW-0325">Glycoprotein</keyword>